<evidence type="ECO:0000313" key="14">
    <source>
        <dbReference type="EMBL" id="KIL99048.1"/>
    </source>
</evidence>
<evidence type="ECO:0000256" key="3">
    <source>
        <dbReference type="ARBA" id="ARBA00022630"/>
    </source>
</evidence>
<dbReference type="GO" id="GO:0046872">
    <property type="term" value="F:metal ion binding"/>
    <property type="evidence" value="ECO:0007669"/>
    <property type="project" value="UniProtKB-UniRule"/>
</dbReference>
<evidence type="ECO:0000256" key="13">
    <source>
        <dbReference type="SAM" id="SignalP"/>
    </source>
</evidence>
<gene>
    <name evidence="14" type="ORF">CCC_02498</name>
</gene>
<feature type="coiled-coil region" evidence="12">
    <location>
        <begin position="54"/>
        <end position="81"/>
    </location>
</feature>
<keyword evidence="13" id="KW-0732">Signal</keyword>
<feature type="signal peptide" evidence="13">
    <location>
        <begin position="1"/>
        <end position="31"/>
    </location>
</feature>
<evidence type="ECO:0000256" key="2">
    <source>
        <dbReference type="ARBA" id="ARBA00016337"/>
    </source>
</evidence>
<name>A0A0C2YV94_PARME</name>
<dbReference type="PANTHER" id="PTHR30040">
    <property type="entry name" value="THIAMINE BIOSYNTHESIS LIPOPROTEIN APBE"/>
    <property type="match status" value="1"/>
</dbReference>
<dbReference type="GO" id="GO:0016740">
    <property type="term" value="F:transferase activity"/>
    <property type="evidence" value="ECO:0007669"/>
    <property type="project" value="UniProtKB-UniRule"/>
</dbReference>
<comment type="cofactor">
    <cofactor evidence="11">
        <name>Mg(2+)</name>
        <dbReference type="ChEBI" id="CHEBI:18420"/>
    </cofactor>
    <cofactor evidence="11">
        <name>Mn(2+)</name>
        <dbReference type="ChEBI" id="CHEBI:29035"/>
    </cofactor>
    <text evidence="11">Magnesium. Can also use manganese.</text>
</comment>
<keyword evidence="15" id="KW-1185">Reference proteome</keyword>
<evidence type="ECO:0000256" key="9">
    <source>
        <dbReference type="ARBA" id="ARBA00048540"/>
    </source>
</evidence>
<evidence type="ECO:0000256" key="4">
    <source>
        <dbReference type="ARBA" id="ARBA00022679"/>
    </source>
</evidence>
<dbReference type="EC" id="2.7.1.180" evidence="1 10"/>
<evidence type="ECO:0000256" key="6">
    <source>
        <dbReference type="ARBA" id="ARBA00022827"/>
    </source>
</evidence>
<evidence type="ECO:0000256" key="11">
    <source>
        <dbReference type="PIRSR" id="PIRSR006268-2"/>
    </source>
</evidence>
<feature type="binding site" evidence="11">
    <location>
        <position position="182"/>
    </location>
    <ligand>
        <name>Mg(2+)</name>
        <dbReference type="ChEBI" id="CHEBI:18420"/>
    </ligand>
</feature>
<feature type="chain" id="PRO_5039939293" description="FAD:protein FMN transferase" evidence="13">
    <location>
        <begin position="32"/>
        <end position="332"/>
    </location>
</feature>
<dbReference type="SUPFAM" id="SSF143631">
    <property type="entry name" value="ApbE-like"/>
    <property type="match status" value="1"/>
</dbReference>
<comment type="similarity">
    <text evidence="10">Belongs to the ApbE family.</text>
</comment>
<dbReference type="PANTHER" id="PTHR30040:SF2">
    <property type="entry name" value="FAD:PROTEIN FMN TRANSFERASE"/>
    <property type="match status" value="1"/>
</dbReference>
<dbReference type="Proteomes" id="UP000031971">
    <property type="component" value="Unassembled WGS sequence"/>
</dbReference>
<keyword evidence="6 10" id="KW-0274">FAD</keyword>
<evidence type="ECO:0000313" key="15">
    <source>
        <dbReference type="Proteomes" id="UP000031971"/>
    </source>
</evidence>
<dbReference type="PIRSF" id="PIRSF006268">
    <property type="entry name" value="ApbE"/>
    <property type="match status" value="1"/>
</dbReference>
<proteinExistence type="inferred from homology"/>
<feature type="binding site" evidence="11">
    <location>
        <position position="292"/>
    </location>
    <ligand>
        <name>Mg(2+)</name>
        <dbReference type="ChEBI" id="CHEBI:18420"/>
    </ligand>
</feature>
<keyword evidence="12" id="KW-0175">Coiled coil</keyword>
<dbReference type="OrthoDB" id="9778595at2"/>
<evidence type="ECO:0000256" key="8">
    <source>
        <dbReference type="ARBA" id="ARBA00031306"/>
    </source>
</evidence>
<dbReference type="InterPro" id="IPR003374">
    <property type="entry name" value="ApbE-like_sf"/>
</dbReference>
<dbReference type="AlphaFoldDB" id="A0A0C2YV94"/>
<dbReference type="InterPro" id="IPR006311">
    <property type="entry name" value="TAT_signal"/>
</dbReference>
<keyword evidence="4 10" id="KW-0808">Transferase</keyword>
<evidence type="ECO:0000256" key="5">
    <source>
        <dbReference type="ARBA" id="ARBA00022723"/>
    </source>
</evidence>
<accession>A0A0C2YV94</accession>
<keyword evidence="5 10" id="KW-0479">Metal-binding</keyword>
<feature type="binding site" evidence="11">
    <location>
        <position position="296"/>
    </location>
    <ligand>
        <name>Mg(2+)</name>
        <dbReference type="ChEBI" id="CHEBI:18420"/>
    </ligand>
</feature>
<reference evidence="14 15" key="1">
    <citation type="submission" date="2015-01" db="EMBL/GenBank/DDBJ databases">
        <title>Genome Sequence of Magnetospirillum magnetotacticum Strain MS-1.</title>
        <authorList>
            <person name="Marinov G.K."/>
            <person name="Smalley M.D."/>
            <person name="DeSalvo G."/>
        </authorList>
    </citation>
    <scope>NUCLEOTIDE SEQUENCE [LARGE SCALE GENOMIC DNA]</scope>
    <source>
        <strain evidence="14 15">MS-1</strain>
    </source>
</reference>
<dbReference type="Pfam" id="PF02424">
    <property type="entry name" value="ApbE"/>
    <property type="match status" value="1"/>
</dbReference>
<keyword evidence="3 10" id="KW-0285">Flavoprotein</keyword>
<keyword evidence="7 10" id="KW-0460">Magnesium</keyword>
<protein>
    <recommendedName>
        <fullName evidence="2 10">FAD:protein FMN transferase</fullName>
        <ecNumber evidence="1 10">2.7.1.180</ecNumber>
    </recommendedName>
    <alternativeName>
        <fullName evidence="8 10">Flavin transferase</fullName>
    </alternativeName>
</protein>
<evidence type="ECO:0000256" key="1">
    <source>
        <dbReference type="ARBA" id="ARBA00011955"/>
    </source>
</evidence>
<dbReference type="InterPro" id="IPR024932">
    <property type="entry name" value="ApbE"/>
</dbReference>
<dbReference type="RefSeq" id="WP_009868196.1">
    <property type="nucleotide sequence ID" value="NZ_JXSL01000027.1"/>
</dbReference>
<dbReference type="PROSITE" id="PS51318">
    <property type="entry name" value="TAT"/>
    <property type="match status" value="1"/>
</dbReference>
<dbReference type="STRING" id="272627.CCC_02498"/>
<dbReference type="EMBL" id="JXSL01000027">
    <property type="protein sequence ID" value="KIL99048.1"/>
    <property type="molecule type" value="Genomic_DNA"/>
</dbReference>
<organism evidence="14 15">
    <name type="scientific">Paramagnetospirillum magnetotacticum MS-1</name>
    <dbReference type="NCBI Taxonomy" id="272627"/>
    <lineage>
        <taxon>Bacteria</taxon>
        <taxon>Pseudomonadati</taxon>
        <taxon>Pseudomonadota</taxon>
        <taxon>Alphaproteobacteria</taxon>
        <taxon>Rhodospirillales</taxon>
        <taxon>Magnetospirillaceae</taxon>
        <taxon>Paramagnetospirillum</taxon>
    </lineage>
</organism>
<comment type="catalytic activity">
    <reaction evidence="9 10">
        <text>L-threonyl-[protein] + FAD = FMN-L-threonyl-[protein] + AMP + H(+)</text>
        <dbReference type="Rhea" id="RHEA:36847"/>
        <dbReference type="Rhea" id="RHEA-COMP:11060"/>
        <dbReference type="Rhea" id="RHEA-COMP:11061"/>
        <dbReference type="ChEBI" id="CHEBI:15378"/>
        <dbReference type="ChEBI" id="CHEBI:30013"/>
        <dbReference type="ChEBI" id="CHEBI:57692"/>
        <dbReference type="ChEBI" id="CHEBI:74257"/>
        <dbReference type="ChEBI" id="CHEBI:456215"/>
        <dbReference type="EC" id="2.7.1.180"/>
    </reaction>
</comment>
<sequence length="332" mass="34763">MTVRITRRRAITVLAAAAGLPLLMKANAAQARLVRWEGTTLGAPSTIQLFSTDEAQARAALAAAQAELARLEAIFSIYRADSALSALNRDGKLDNAPAEFVELAAHAKSLAAISDGAFDPTIQPVWQLYFSHFTAANPDAAGPSRKDLDAALALVDWKGIEIDPAGRRVALARPGMALTLNARAQGYITDKVAEVLRAHGFTQMLVDMGEPRAMEAKPDGSAWRIGIANPADNSKAVTSVDVINKCVSTSGGYGTIFDEAGKFTHIIDPRTGKTAPADLGVTVIADNATIADGLATALILAPEAKRAHILRAGGAEKAFFVTPEGVVATVTA</sequence>
<evidence type="ECO:0000256" key="12">
    <source>
        <dbReference type="SAM" id="Coils"/>
    </source>
</evidence>
<dbReference type="Gene3D" id="3.10.520.10">
    <property type="entry name" value="ApbE-like domains"/>
    <property type="match status" value="1"/>
</dbReference>
<comment type="caution">
    <text evidence="14">The sequence shown here is derived from an EMBL/GenBank/DDBJ whole genome shotgun (WGS) entry which is preliminary data.</text>
</comment>
<evidence type="ECO:0000256" key="7">
    <source>
        <dbReference type="ARBA" id="ARBA00022842"/>
    </source>
</evidence>
<evidence type="ECO:0000256" key="10">
    <source>
        <dbReference type="PIRNR" id="PIRNR006268"/>
    </source>
</evidence>